<sequence>MSTSFLQEFRFASTQAGISTQKLESSLMQFTKRIGEATNGTGAAASINKDLGIELIAADGSIRSTEAVLNDVADALARMDSQAERAAAATAQFATKRWCQGY</sequence>
<protein>
    <submittedName>
        <fullName evidence="1">Uncharacterized protein</fullName>
    </submittedName>
</protein>
<name>A0A0Q9Y8R2_9GAMM</name>
<organism evidence="1">
    <name type="scientific">Candidatus Berkiella cookevillensis</name>
    <dbReference type="NCBI Taxonomy" id="437022"/>
    <lineage>
        <taxon>Bacteria</taxon>
        <taxon>Pseudomonadati</taxon>
        <taxon>Pseudomonadota</taxon>
        <taxon>Gammaproteobacteria</taxon>
        <taxon>Candidatus Berkiellales</taxon>
        <taxon>Candidatus Berkiellaceae</taxon>
        <taxon>Candidatus Berkiella</taxon>
    </lineage>
</organism>
<reference evidence="1" key="1">
    <citation type="submission" date="2015-09" db="EMBL/GenBank/DDBJ databases">
        <title>Draft Genome Sequences of Two Novel Amoeba-resistant Intranuclear Bacteria, Candidatus Berkiella cookevillensis and Candidatus Berkiella aquae.</title>
        <authorList>
            <person name="Mehari Y.T."/>
            <person name="Arivett B.A."/>
            <person name="Farone A.L."/>
            <person name="Gunderson J.H."/>
            <person name="Farone M.B."/>
        </authorList>
    </citation>
    <scope>NUCLEOTIDE SEQUENCE [LARGE SCALE GENOMIC DNA]</scope>
    <source>
        <strain evidence="1">CC99</strain>
    </source>
</reference>
<dbReference type="AlphaFoldDB" id="A0A0Q9Y8R2"/>
<keyword evidence="3" id="KW-1185">Reference proteome</keyword>
<reference evidence="2" key="3">
    <citation type="submission" date="2021-06" db="EMBL/GenBank/DDBJ databases">
        <title>Genomic Description and Analysis of Intracellular Bacteria, Candidatus Berkiella cookevillensis and Candidatus Berkiella aquae.</title>
        <authorList>
            <person name="Kidane D.T."/>
            <person name="Mehari Y.T."/>
            <person name="Rice F.C."/>
            <person name="Arivett B.A."/>
            <person name="Farone A.L."/>
            <person name="Berk S.G."/>
            <person name="Farone M.B."/>
        </authorList>
    </citation>
    <scope>NUCLEOTIDE SEQUENCE</scope>
    <source>
        <strain evidence="2">CC99</strain>
    </source>
</reference>
<evidence type="ECO:0000313" key="3">
    <source>
        <dbReference type="Proteomes" id="UP000051494"/>
    </source>
</evidence>
<evidence type="ECO:0000313" key="1">
    <source>
        <dbReference type="EMBL" id="KRG17199.1"/>
    </source>
</evidence>
<dbReference type="RefSeq" id="WP_057625629.1">
    <property type="nucleotide sequence ID" value="NZ_LKHV02000001.1"/>
</dbReference>
<dbReference type="EMBL" id="LKHV02000001">
    <property type="protein sequence ID" value="MCS5708803.1"/>
    <property type="molecule type" value="Genomic_DNA"/>
</dbReference>
<gene>
    <name evidence="2" type="ORF">CC99x_007785</name>
    <name evidence="1" type="ORF">CC99x_02548</name>
</gene>
<dbReference type="EMBL" id="LKHV01000025">
    <property type="protein sequence ID" value="KRG17199.1"/>
    <property type="molecule type" value="Genomic_DNA"/>
</dbReference>
<comment type="caution">
    <text evidence="1">The sequence shown here is derived from an EMBL/GenBank/DDBJ whole genome shotgun (WGS) entry which is preliminary data.</text>
</comment>
<evidence type="ECO:0000313" key="2">
    <source>
        <dbReference type="EMBL" id="MCS5708803.1"/>
    </source>
</evidence>
<dbReference type="Proteomes" id="UP000051494">
    <property type="component" value="Unassembled WGS sequence"/>
</dbReference>
<accession>A0A0Q9Y8R2</accession>
<dbReference type="STRING" id="437022.CC99x_02548"/>
<proteinExistence type="predicted"/>
<reference evidence="2" key="2">
    <citation type="journal article" date="2016" name="Genome Announc.">
        <title>Draft Genome Sequences of Two Novel Amoeba-Resistant Intranuclear Bacteria, 'Candidatus Berkiella cookevillensis' and 'Candidatus Berkiella aquae'.</title>
        <authorList>
            <person name="Mehari Y.T."/>
            <person name="Arivett B.A."/>
            <person name="Farone A.L."/>
            <person name="Gunderson J.H."/>
            <person name="Farone M.B."/>
        </authorList>
    </citation>
    <scope>NUCLEOTIDE SEQUENCE</scope>
    <source>
        <strain evidence="2">CC99</strain>
    </source>
</reference>